<dbReference type="PANTHER" id="PTHR30591:SF1">
    <property type="entry name" value="RECBCD ENZYME SUBUNIT RECC"/>
    <property type="match status" value="1"/>
</dbReference>
<evidence type="ECO:0000256" key="9">
    <source>
        <dbReference type="ARBA" id="ARBA00022840"/>
    </source>
</evidence>
<dbReference type="NCBIfam" id="TIGR02773">
    <property type="entry name" value="addB_Gpos"/>
    <property type="match status" value="1"/>
</dbReference>
<dbReference type="GO" id="GO:0016787">
    <property type="term" value="F:hydrolase activity"/>
    <property type="evidence" value="ECO:0007669"/>
    <property type="project" value="UniProtKB-KW"/>
</dbReference>
<dbReference type="EMBL" id="JAGGLD010000001">
    <property type="protein sequence ID" value="MBP1999156.1"/>
    <property type="molecule type" value="Genomic_DNA"/>
</dbReference>
<accession>A0ABS4JDG2</accession>
<dbReference type="SUPFAM" id="SSF52540">
    <property type="entry name" value="P-loop containing nucleoside triphosphate hydrolases"/>
    <property type="match status" value="1"/>
</dbReference>
<evidence type="ECO:0000256" key="8">
    <source>
        <dbReference type="ARBA" id="ARBA00022839"/>
    </source>
</evidence>
<evidence type="ECO:0000256" key="5">
    <source>
        <dbReference type="ARBA" id="ARBA00022763"/>
    </source>
</evidence>
<dbReference type="HAMAP" id="MF_01452">
    <property type="entry name" value="AddB_type1"/>
    <property type="match status" value="1"/>
</dbReference>
<keyword evidence="6 14" id="KW-0378">Hydrolase</keyword>
<dbReference type="InterPro" id="IPR038726">
    <property type="entry name" value="PDDEXK_AddAB-type"/>
</dbReference>
<evidence type="ECO:0000256" key="4">
    <source>
        <dbReference type="ARBA" id="ARBA00022741"/>
    </source>
</evidence>
<protein>
    <recommendedName>
        <fullName evidence="14">ATP-dependent helicase/deoxyribonuclease subunit B</fullName>
        <ecNumber evidence="14">3.1.-.-</ecNumber>
    </recommendedName>
    <alternativeName>
        <fullName evidence="14">ATP-dependent helicase/nuclease subunit AddB</fullName>
    </alternativeName>
</protein>
<dbReference type="InterPro" id="IPR049035">
    <property type="entry name" value="ADDB_N"/>
</dbReference>
<keyword evidence="1 14" id="KW-0004">4Fe-4S</keyword>
<keyword evidence="4 14" id="KW-0547">Nucleotide-binding</keyword>
<keyword evidence="2 14" id="KW-0540">Nuclease</keyword>
<keyword evidence="8 14" id="KW-0269">Exonuclease</keyword>
<evidence type="ECO:0000313" key="17">
    <source>
        <dbReference type="EMBL" id="MBP1999156.1"/>
    </source>
</evidence>
<keyword evidence="3 14" id="KW-0479">Metal-binding</keyword>
<organism evidence="17 18">
    <name type="scientific">Paenibacillus shirakamiensis</name>
    <dbReference type="NCBI Taxonomy" id="1265935"/>
    <lineage>
        <taxon>Bacteria</taxon>
        <taxon>Bacillati</taxon>
        <taxon>Bacillota</taxon>
        <taxon>Bacilli</taxon>
        <taxon>Bacillales</taxon>
        <taxon>Paenibacillaceae</taxon>
        <taxon>Paenibacillus</taxon>
    </lineage>
</organism>
<keyword evidence="7 14" id="KW-0347">Helicase</keyword>
<keyword evidence="18" id="KW-1185">Reference proteome</keyword>
<keyword evidence="12 14" id="KW-0238">DNA-binding</keyword>
<dbReference type="Pfam" id="PF21445">
    <property type="entry name" value="ADDB_N"/>
    <property type="match status" value="1"/>
</dbReference>
<comment type="miscellaneous">
    <text evidence="14">Despite having conserved helicase domains, this subunit does not have helicase activity.</text>
</comment>
<dbReference type="InterPro" id="IPR027417">
    <property type="entry name" value="P-loop_NTPase"/>
</dbReference>
<evidence type="ECO:0000256" key="10">
    <source>
        <dbReference type="ARBA" id="ARBA00023004"/>
    </source>
</evidence>
<comment type="caution">
    <text evidence="17">The sequence shown here is derived from an EMBL/GenBank/DDBJ whole genome shotgun (WGS) entry which is preliminary data.</text>
</comment>
<dbReference type="Proteomes" id="UP001519288">
    <property type="component" value="Unassembled WGS sequence"/>
</dbReference>
<name>A0ABS4JDG2_9BACL</name>
<comment type="cofactor">
    <cofactor evidence="14">
        <name>Mg(2+)</name>
        <dbReference type="ChEBI" id="CHEBI:18420"/>
    </cofactor>
</comment>
<keyword evidence="5 14" id="KW-0227">DNA damage</keyword>
<dbReference type="PANTHER" id="PTHR30591">
    <property type="entry name" value="RECBCD ENZYME SUBUNIT RECC"/>
    <property type="match status" value="1"/>
</dbReference>
<comment type="function">
    <text evidence="14">The heterodimer acts as both an ATP-dependent DNA helicase and an ATP-dependent, dual-direction single-stranded exonuclease. Recognizes the chi site generating a DNA molecule suitable for the initiation of homologous recombination. The AddB subunit has 5' -&gt; 3' nuclease activity but not helicase activity.</text>
</comment>
<feature type="binding site" evidence="14">
    <location>
        <position position="1131"/>
    </location>
    <ligand>
        <name>[4Fe-4S] cluster</name>
        <dbReference type="ChEBI" id="CHEBI:49883"/>
    </ligand>
</feature>
<feature type="domain" description="ATP-dependent helicase/deoxyribonuclease subunit B N-terminal" evidence="16">
    <location>
        <begin position="6"/>
        <end position="298"/>
    </location>
</feature>
<evidence type="ECO:0000256" key="12">
    <source>
        <dbReference type="ARBA" id="ARBA00023125"/>
    </source>
</evidence>
<dbReference type="Pfam" id="PF12705">
    <property type="entry name" value="PDDEXK_1"/>
    <property type="match status" value="1"/>
</dbReference>
<gene>
    <name evidence="14" type="primary">addB</name>
    <name evidence="17" type="ORF">J2Z69_000175</name>
</gene>
<evidence type="ECO:0000313" key="18">
    <source>
        <dbReference type="Proteomes" id="UP001519288"/>
    </source>
</evidence>
<evidence type="ECO:0000256" key="14">
    <source>
        <dbReference type="HAMAP-Rule" id="MF_01452"/>
    </source>
</evidence>
<proteinExistence type="inferred from homology"/>
<evidence type="ECO:0000256" key="2">
    <source>
        <dbReference type="ARBA" id="ARBA00022722"/>
    </source>
</evidence>
<dbReference type="GO" id="GO:0003678">
    <property type="term" value="F:DNA helicase activity"/>
    <property type="evidence" value="ECO:0007669"/>
    <property type="project" value="UniProtKB-EC"/>
</dbReference>
<feature type="binding site" evidence="14">
    <location>
        <position position="1140"/>
    </location>
    <ligand>
        <name>[4Fe-4S] cluster</name>
        <dbReference type="ChEBI" id="CHEBI:49883"/>
    </ligand>
</feature>
<evidence type="ECO:0000256" key="13">
    <source>
        <dbReference type="ARBA" id="ARBA00023204"/>
    </source>
</evidence>
<evidence type="ECO:0000259" key="15">
    <source>
        <dbReference type="Pfam" id="PF12705"/>
    </source>
</evidence>
<dbReference type="Gene3D" id="3.40.50.300">
    <property type="entry name" value="P-loop containing nucleotide triphosphate hydrolases"/>
    <property type="match status" value="4"/>
</dbReference>
<comment type="subunit">
    <text evidence="14">Heterodimer of AddA and AddB.</text>
</comment>
<dbReference type="InterPro" id="IPR014140">
    <property type="entry name" value="DNA_helicase_suAddB"/>
</dbReference>
<reference evidence="17 18" key="1">
    <citation type="submission" date="2021-03" db="EMBL/GenBank/DDBJ databases">
        <title>Genomic Encyclopedia of Type Strains, Phase IV (KMG-IV): sequencing the most valuable type-strain genomes for metagenomic binning, comparative biology and taxonomic classification.</title>
        <authorList>
            <person name="Goeker M."/>
        </authorList>
    </citation>
    <scope>NUCLEOTIDE SEQUENCE [LARGE SCALE GENOMIC DNA]</scope>
    <source>
        <strain evidence="17 18">DSM 26806</strain>
    </source>
</reference>
<evidence type="ECO:0000259" key="16">
    <source>
        <dbReference type="Pfam" id="PF21445"/>
    </source>
</evidence>
<keyword evidence="9 14" id="KW-0067">ATP-binding</keyword>
<feature type="domain" description="PD-(D/E)XK endonuclease-like" evidence="15">
    <location>
        <begin position="800"/>
        <end position="1141"/>
    </location>
</feature>
<feature type="binding site" evidence="14">
    <location>
        <position position="1134"/>
    </location>
    <ligand>
        <name>[4Fe-4S] cluster</name>
        <dbReference type="ChEBI" id="CHEBI:49883"/>
    </ligand>
</feature>
<keyword evidence="10 14" id="KW-0408">Iron</keyword>
<evidence type="ECO:0000256" key="6">
    <source>
        <dbReference type="ARBA" id="ARBA00022801"/>
    </source>
</evidence>
<dbReference type="EC" id="3.1.-.-" evidence="14"/>
<feature type="binding site" evidence="14">
    <location>
        <position position="811"/>
    </location>
    <ligand>
        <name>[4Fe-4S] cluster</name>
        <dbReference type="ChEBI" id="CHEBI:49883"/>
    </ligand>
</feature>
<keyword evidence="11 14" id="KW-0411">Iron-sulfur</keyword>
<evidence type="ECO:0000256" key="3">
    <source>
        <dbReference type="ARBA" id="ARBA00022723"/>
    </source>
</evidence>
<comment type="similarity">
    <text evidence="14">Belongs to the helicase family. AddB/RexB type 1 subfamily.</text>
</comment>
<comment type="cofactor">
    <cofactor evidence="14">
        <name>[4Fe-4S] cluster</name>
        <dbReference type="ChEBI" id="CHEBI:49883"/>
    </cofactor>
    <text evidence="14">Binds 1 [4Fe-4S] cluster.</text>
</comment>
<evidence type="ECO:0000256" key="7">
    <source>
        <dbReference type="ARBA" id="ARBA00022806"/>
    </source>
</evidence>
<sequence>MMSLQFIIGRSGSGKSSRVLEEIHTSLQHNPTGEPIIMLAPEQGTFQLERNFIHMEHIQGTIRLQILGFRRLALRIMQETGGSALIPISVEGKKMLLYRIINRRKKELKLYQNAGDHLGLIERINTLYSEVKMYGGDPAALEQQLKQMTMAEGETPLLQDKLHDLSLVYKEFEHELSGHYVDAEDHITKLAEGAAQSHYLRGSEIYIDGFYTFTPKEMEAIGQLLLTAKRVKICLTLDRPYDDGIAPHELNLFHPTAMVYMKLRKMAEALGIELEATQIMQEQPLPRFKDSPVLAQLESSYGTRGQQGTANLAVDRQEVESSLKVQAFLDRREELAGVARDMRRLASEQGARWRDMAIFVRDIDAYEHVAVSVLEEHDIPFFLDKKRTVLHHPLLEYVRGAVDVVSKYWRYEDVFRCVKTDFVLPMDGSISRTDMDVLENYVLASGIHGARWYDGRPWRARPNLSLEIQQDPAAEGRITGMARLEECREAVVLPLSALERRMKQAKSVREKCEALYYLLEDTGAPQRLDQLAHQALVEGKPQQAFEHRQIWGAMLDLLDQMVEMMGKETVNLELFRGMLETGMASMQLALVPPSLDQVLLGSTDRTRSSHVQHVFLLGVNEGVMPAVYTEEGILTEQERSKLTEAGIVFAPGITRQLLDERFLIYHALSSASRSLWISYPTTDGEGKAFPPSEVIRQVRGCFPALQEDRMDVPPTLSDEEELKWITHPDATLQVLISRLRSWKAGVPISPVWWSVLEWFRMSPQYRGVLENLLGSLDYRNRTHSLTESTSRKLYGRKLRTSVSRMERYAACPFSHFASHGLKLKERQMYRLQAPDIGQLFHAALGSMALTLKEQNRSWGSLSAEECVYEAEVAVDKLAPRLQGEILLSTKRYGYISRKLKNIVGRASIILGEQSRRGSFEPIGLELDFGPDKTLPPLVFELENGCVMEIVGRIDRVDLAQGEQGILLRVIDYKSSQTDLLLHEVYYGLSLQMLTYLDVIVQSAEQWLGQSALPAGALYFHVHNPLLQSPNAMEAAAAEQEMLKRFKMKGLLLADKEVIGHMDGQLEKGYSEIIPVGLKTDGSFYSASAVATPDQWDTLLHSVRNKIQEIGTGITDGDVAIKPYKMGQETACTYCSYKSVCQIDETMDADRYHILTKPDKEKTWNLLGERSGVRTHEEVLTDYDIGNLLKKGEGIE</sequence>
<evidence type="ECO:0000256" key="11">
    <source>
        <dbReference type="ARBA" id="ARBA00023014"/>
    </source>
</evidence>
<keyword evidence="13 14" id="KW-0234">DNA repair</keyword>
<dbReference type="Gene3D" id="6.10.140.1030">
    <property type="match status" value="1"/>
</dbReference>
<evidence type="ECO:0000256" key="1">
    <source>
        <dbReference type="ARBA" id="ARBA00022485"/>
    </source>
</evidence>